<evidence type="ECO:0000313" key="9">
    <source>
        <dbReference type="Proteomes" id="UP001642464"/>
    </source>
</evidence>
<dbReference type="InterPro" id="IPR000891">
    <property type="entry name" value="PYR_CT"/>
</dbReference>
<evidence type="ECO:0000256" key="3">
    <source>
        <dbReference type="ARBA" id="ARBA00012910"/>
    </source>
</evidence>
<dbReference type="EMBL" id="CAXAMM010039085">
    <property type="protein sequence ID" value="CAK9083613.1"/>
    <property type="molecule type" value="Genomic_DNA"/>
</dbReference>
<evidence type="ECO:0000313" key="8">
    <source>
        <dbReference type="EMBL" id="CAK9083613.1"/>
    </source>
</evidence>
<dbReference type="Gene3D" id="3.20.20.70">
    <property type="entry name" value="Aldolase class I"/>
    <property type="match status" value="1"/>
</dbReference>
<comment type="catalytic activity">
    <reaction evidence="6">
        <text>(3S)-3-hydroxy-3-methylglutaryl-CoA = acetoacetate + acetyl-CoA</text>
        <dbReference type="Rhea" id="RHEA:24404"/>
        <dbReference type="ChEBI" id="CHEBI:13705"/>
        <dbReference type="ChEBI" id="CHEBI:43074"/>
        <dbReference type="ChEBI" id="CHEBI:57288"/>
        <dbReference type="EC" id="4.1.3.4"/>
    </reaction>
</comment>
<dbReference type="Pfam" id="PF00682">
    <property type="entry name" value="HMGL-like"/>
    <property type="match status" value="1"/>
</dbReference>
<dbReference type="EC" id="4.1.3.4" evidence="3"/>
<keyword evidence="5" id="KW-0456">Lyase</keyword>
<name>A0ABP0Q6I5_9DINO</name>
<evidence type="ECO:0000259" key="7">
    <source>
        <dbReference type="Pfam" id="PF00682"/>
    </source>
</evidence>
<dbReference type="InterPro" id="IPR043594">
    <property type="entry name" value="HMGL"/>
</dbReference>
<feature type="non-terminal residue" evidence="8">
    <location>
        <position position="134"/>
    </location>
</feature>
<dbReference type="PANTHER" id="PTHR42738">
    <property type="entry name" value="HYDROXYMETHYLGLUTARYL-COA LYASE"/>
    <property type="match status" value="1"/>
</dbReference>
<dbReference type="InterPro" id="IPR013785">
    <property type="entry name" value="Aldolase_TIM"/>
</dbReference>
<evidence type="ECO:0000256" key="1">
    <source>
        <dbReference type="ARBA" id="ARBA00005143"/>
    </source>
</evidence>
<feature type="non-terminal residue" evidence="8">
    <location>
        <position position="1"/>
    </location>
</feature>
<evidence type="ECO:0000256" key="6">
    <source>
        <dbReference type="ARBA" id="ARBA00049877"/>
    </source>
</evidence>
<feature type="domain" description="Pyruvate carboxyltransferase" evidence="7">
    <location>
        <begin position="43"/>
        <end position="133"/>
    </location>
</feature>
<evidence type="ECO:0000256" key="4">
    <source>
        <dbReference type="ARBA" id="ARBA00022723"/>
    </source>
</evidence>
<keyword evidence="9" id="KW-1185">Reference proteome</keyword>
<proteinExistence type="inferred from homology"/>
<evidence type="ECO:0000256" key="2">
    <source>
        <dbReference type="ARBA" id="ARBA00009405"/>
    </source>
</evidence>
<reference evidence="8 9" key="1">
    <citation type="submission" date="2024-02" db="EMBL/GenBank/DDBJ databases">
        <authorList>
            <person name="Chen Y."/>
            <person name="Shah S."/>
            <person name="Dougan E. K."/>
            <person name="Thang M."/>
            <person name="Chan C."/>
        </authorList>
    </citation>
    <scope>NUCLEOTIDE SEQUENCE [LARGE SCALE GENOMIC DNA]</scope>
</reference>
<gene>
    <name evidence="8" type="ORF">SCF082_LOCUS39686</name>
</gene>
<evidence type="ECO:0000256" key="5">
    <source>
        <dbReference type="ARBA" id="ARBA00023239"/>
    </source>
</evidence>
<organism evidence="8 9">
    <name type="scientific">Durusdinium trenchii</name>
    <dbReference type="NCBI Taxonomy" id="1381693"/>
    <lineage>
        <taxon>Eukaryota</taxon>
        <taxon>Sar</taxon>
        <taxon>Alveolata</taxon>
        <taxon>Dinophyceae</taxon>
        <taxon>Suessiales</taxon>
        <taxon>Symbiodiniaceae</taxon>
        <taxon>Durusdinium</taxon>
    </lineage>
</organism>
<protein>
    <recommendedName>
        <fullName evidence="3">hydroxymethylglutaryl-CoA lyase</fullName>
        <ecNumber evidence="3">4.1.3.4</ecNumber>
    </recommendedName>
</protein>
<comment type="similarity">
    <text evidence="2">Belongs to the HMG-CoA lyase family.</text>
</comment>
<accession>A0ABP0Q6I5</accession>
<dbReference type="SUPFAM" id="SSF51569">
    <property type="entry name" value="Aldolase"/>
    <property type="match status" value="1"/>
</dbReference>
<dbReference type="Proteomes" id="UP001642464">
    <property type="component" value="Unassembled WGS sequence"/>
</dbReference>
<comment type="caution">
    <text evidence="8">The sequence shown here is derived from an EMBL/GenBank/DDBJ whole genome shotgun (WGS) entry which is preliminary data.</text>
</comment>
<sequence length="134" mass="14339">LDCCSRRMNATLRVQNAAALLPAVGKFKASRWLGSWQRIPAAVQVTDVSPRDGLQNEAVKVSTPVKLELIRRLAAAGVRSIEATSFVNPKLVPQMADASNVLQSCLEEHPKLAFPVLVPNAKGLQAALDAGAKE</sequence>
<keyword evidence="4" id="KW-0479">Metal-binding</keyword>
<dbReference type="PANTHER" id="PTHR42738:SF7">
    <property type="entry name" value="HYDROXYMETHYLGLUTARYL-COA LYASE"/>
    <property type="match status" value="1"/>
</dbReference>
<comment type="pathway">
    <text evidence="1">Metabolic intermediate metabolism; (S)-3-hydroxy-3-methylglutaryl-CoA degradation; acetoacetate from (S)-3-hydroxy-3-methylglutaryl-CoA: step 1/1.</text>
</comment>